<keyword evidence="2" id="KW-1185">Reference proteome</keyword>
<evidence type="ECO:0000313" key="2">
    <source>
        <dbReference type="Proteomes" id="UP000036681"/>
    </source>
</evidence>
<dbReference type="AlphaFoldDB" id="A0A0M3ISE0"/>
<accession>A0A0M3ISE0</accession>
<keyword evidence="1" id="KW-0812">Transmembrane</keyword>
<dbReference type="Proteomes" id="UP000036681">
    <property type="component" value="Unplaced"/>
</dbReference>
<keyword evidence="1" id="KW-0472">Membrane</keyword>
<name>A0A0M3ISE0_ASCLU</name>
<organism evidence="2 3">
    <name type="scientific">Ascaris lumbricoides</name>
    <name type="common">Giant roundworm</name>
    <dbReference type="NCBI Taxonomy" id="6252"/>
    <lineage>
        <taxon>Eukaryota</taxon>
        <taxon>Metazoa</taxon>
        <taxon>Ecdysozoa</taxon>
        <taxon>Nematoda</taxon>
        <taxon>Chromadorea</taxon>
        <taxon>Rhabditida</taxon>
        <taxon>Spirurina</taxon>
        <taxon>Ascaridomorpha</taxon>
        <taxon>Ascaridoidea</taxon>
        <taxon>Ascarididae</taxon>
        <taxon>Ascaris</taxon>
    </lineage>
</organism>
<protein>
    <submittedName>
        <fullName evidence="3">Uncharacterized protein</fullName>
    </submittedName>
</protein>
<proteinExistence type="predicted"/>
<sequence>MFLRKTALEIGYFQFISLALLMCRNVRFFIWQQVPKRFFLLLFLFSIRS</sequence>
<reference evidence="3" key="1">
    <citation type="submission" date="2017-02" db="UniProtKB">
        <authorList>
            <consortium name="WormBaseParasite"/>
        </authorList>
    </citation>
    <scope>IDENTIFICATION</scope>
</reference>
<keyword evidence="1" id="KW-1133">Transmembrane helix</keyword>
<evidence type="ECO:0000256" key="1">
    <source>
        <dbReference type="SAM" id="Phobius"/>
    </source>
</evidence>
<feature type="transmembrane region" description="Helical" evidence="1">
    <location>
        <begin position="12"/>
        <end position="30"/>
    </location>
</feature>
<evidence type="ECO:0000313" key="3">
    <source>
        <dbReference type="WBParaSite" id="ALUE_0002166801-mRNA-1"/>
    </source>
</evidence>
<dbReference type="WBParaSite" id="ALUE_0002166801-mRNA-1">
    <property type="protein sequence ID" value="ALUE_0002166801-mRNA-1"/>
    <property type="gene ID" value="ALUE_0002166801"/>
</dbReference>